<evidence type="ECO:0000256" key="10">
    <source>
        <dbReference type="SAM" id="MobiDB-lite"/>
    </source>
</evidence>
<dbReference type="Proteomes" id="UP001194469">
    <property type="component" value="Unassembled WGS sequence"/>
</dbReference>
<evidence type="ECO:0000256" key="5">
    <source>
        <dbReference type="ARBA" id="ARBA00022927"/>
    </source>
</evidence>
<evidence type="ECO:0000256" key="3">
    <source>
        <dbReference type="ARBA" id="ARBA00022475"/>
    </source>
</evidence>
<keyword evidence="12" id="KW-1185">Reference proteome</keyword>
<dbReference type="PANTHER" id="PTHR33910:SF1">
    <property type="entry name" value="PROTEIN TRANSLOCASE SUBUNIT SECE"/>
    <property type="match status" value="1"/>
</dbReference>
<dbReference type="PANTHER" id="PTHR33910">
    <property type="entry name" value="PROTEIN TRANSLOCASE SUBUNIT SECE"/>
    <property type="match status" value="1"/>
</dbReference>
<evidence type="ECO:0000256" key="6">
    <source>
        <dbReference type="ARBA" id="ARBA00022989"/>
    </source>
</evidence>
<feature type="region of interest" description="Disordered" evidence="10">
    <location>
        <begin position="1"/>
        <end position="22"/>
    </location>
</feature>
<evidence type="ECO:0000313" key="12">
    <source>
        <dbReference type="Proteomes" id="UP001194469"/>
    </source>
</evidence>
<reference evidence="11 12" key="1">
    <citation type="submission" date="2019-08" db="EMBL/GenBank/DDBJ databases">
        <authorList>
            <person name="Luo N."/>
        </authorList>
    </citation>
    <scope>NUCLEOTIDE SEQUENCE [LARGE SCALE GENOMIC DNA]</scope>
    <source>
        <strain evidence="11 12">NCIMB 9442</strain>
    </source>
</reference>
<keyword evidence="7 9" id="KW-0811">Translocation</keyword>
<dbReference type="RefSeq" id="WP_012612579.1">
    <property type="nucleotide sequence ID" value="NZ_VRYY01000187.1"/>
</dbReference>
<evidence type="ECO:0000256" key="7">
    <source>
        <dbReference type="ARBA" id="ARBA00023010"/>
    </source>
</evidence>
<evidence type="ECO:0000256" key="8">
    <source>
        <dbReference type="ARBA" id="ARBA00023136"/>
    </source>
</evidence>
<dbReference type="Pfam" id="PF00584">
    <property type="entry name" value="SecE"/>
    <property type="match status" value="1"/>
</dbReference>
<comment type="caution">
    <text evidence="11">The sequence shown here is derived from an EMBL/GenBank/DDBJ whole genome shotgun (WGS) entry which is preliminary data.</text>
</comment>
<evidence type="ECO:0000256" key="9">
    <source>
        <dbReference type="HAMAP-Rule" id="MF_00422"/>
    </source>
</evidence>
<comment type="subunit">
    <text evidence="9">Component of the Sec protein translocase complex. Heterotrimer consisting of SecY, SecE and SecG subunits. The heterotrimers can form oligomers, although 1 heterotrimer is thought to be able to translocate proteins. Interacts with the ribosome. Interacts with SecDF, and other proteins may be involved. Interacts with SecA.</text>
</comment>
<dbReference type="InterPro" id="IPR005807">
    <property type="entry name" value="SecE_bac"/>
</dbReference>
<keyword evidence="3 9" id="KW-1003">Cell membrane</keyword>
<dbReference type="InterPro" id="IPR001901">
    <property type="entry name" value="Translocase_SecE/Sec61-g"/>
</dbReference>
<organism evidence="11 12">
    <name type="scientific">Nitratidesulfovibrio oxamicus</name>
    <dbReference type="NCBI Taxonomy" id="32016"/>
    <lineage>
        <taxon>Bacteria</taxon>
        <taxon>Pseudomonadati</taxon>
        <taxon>Thermodesulfobacteriota</taxon>
        <taxon>Desulfovibrionia</taxon>
        <taxon>Desulfovibrionales</taxon>
        <taxon>Desulfovibrionaceae</taxon>
        <taxon>Nitratidesulfovibrio</taxon>
    </lineage>
</organism>
<keyword evidence="5 9" id="KW-0653">Protein transport</keyword>
<evidence type="ECO:0000256" key="1">
    <source>
        <dbReference type="ARBA" id="ARBA00004370"/>
    </source>
</evidence>
<feature type="transmembrane region" description="Helical" evidence="9">
    <location>
        <begin position="49"/>
        <end position="70"/>
    </location>
</feature>
<dbReference type="InterPro" id="IPR038379">
    <property type="entry name" value="SecE_sf"/>
</dbReference>
<keyword evidence="4 9" id="KW-0812">Transmembrane</keyword>
<accession>A0ABS0J395</accession>
<keyword evidence="2 9" id="KW-0813">Transport</keyword>
<evidence type="ECO:0000313" key="11">
    <source>
        <dbReference type="EMBL" id="MBG3876909.1"/>
    </source>
</evidence>
<dbReference type="NCBIfam" id="TIGR00964">
    <property type="entry name" value="secE_bact"/>
    <property type="match status" value="1"/>
</dbReference>
<comment type="similarity">
    <text evidence="9">Belongs to the SecE/SEC61-gamma family.</text>
</comment>
<protein>
    <recommendedName>
        <fullName evidence="9">Protein translocase subunit SecE</fullName>
    </recommendedName>
</protein>
<sequence>MAKKQQNAPEATPADSGNGIGDKITQLRDYFEEAKGELRKVTWPTRKETTATGIAVLVLVFVMSLFLGVVDLGLTKLVEYILS</sequence>
<keyword evidence="8 9" id="KW-0472">Membrane</keyword>
<comment type="subcellular location">
    <subcellularLocation>
        <location evidence="9">Cell membrane</location>
        <topology evidence="9">Single-pass membrane protein</topology>
    </subcellularLocation>
    <subcellularLocation>
        <location evidence="1">Membrane</location>
    </subcellularLocation>
</comment>
<keyword evidence="6 9" id="KW-1133">Transmembrane helix</keyword>
<proteinExistence type="inferred from homology"/>
<dbReference type="Gene3D" id="1.20.5.1030">
    <property type="entry name" value="Preprotein translocase secy subunit"/>
    <property type="match status" value="1"/>
</dbReference>
<dbReference type="HAMAP" id="MF_00422">
    <property type="entry name" value="SecE"/>
    <property type="match status" value="1"/>
</dbReference>
<comment type="function">
    <text evidence="9">Essential subunit of the Sec protein translocation channel SecYEG. Clamps together the 2 halves of SecY. May contact the channel plug during translocation.</text>
</comment>
<name>A0ABS0J395_9BACT</name>
<evidence type="ECO:0000256" key="4">
    <source>
        <dbReference type="ARBA" id="ARBA00022692"/>
    </source>
</evidence>
<gene>
    <name evidence="9 11" type="primary">secE</name>
    <name evidence="11" type="ORF">FVW20_07725</name>
</gene>
<evidence type="ECO:0000256" key="2">
    <source>
        <dbReference type="ARBA" id="ARBA00022448"/>
    </source>
</evidence>
<dbReference type="PROSITE" id="PS01067">
    <property type="entry name" value="SECE_SEC61G"/>
    <property type="match status" value="1"/>
</dbReference>
<dbReference type="EMBL" id="VRYY01000187">
    <property type="protein sequence ID" value="MBG3876909.1"/>
    <property type="molecule type" value="Genomic_DNA"/>
</dbReference>